<keyword evidence="1" id="KW-0812">Transmembrane</keyword>
<proteinExistence type="predicted"/>
<dbReference type="AlphaFoldDB" id="A0A6C0DPQ4"/>
<organism evidence="2">
    <name type="scientific">viral metagenome</name>
    <dbReference type="NCBI Taxonomy" id="1070528"/>
    <lineage>
        <taxon>unclassified sequences</taxon>
        <taxon>metagenomes</taxon>
        <taxon>organismal metagenomes</taxon>
    </lineage>
</organism>
<keyword evidence="1" id="KW-0472">Membrane</keyword>
<reference evidence="2" key="1">
    <citation type="journal article" date="2020" name="Nature">
        <title>Giant virus diversity and host interactions through global metagenomics.</title>
        <authorList>
            <person name="Schulz F."/>
            <person name="Roux S."/>
            <person name="Paez-Espino D."/>
            <person name="Jungbluth S."/>
            <person name="Walsh D.A."/>
            <person name="Denef V.J."/>
            <person name="McMahon K.D."/>
            <person name="Konstantinidis K.T."/>
            <person name="Eloe-Fadrosh E.A."/>
            <person name="Kyrpides N.C."/>
            <person name="Woyke T."/>
        </authorList>
    </citation>
    <scope>NUCLEOTIDE SEQUENCE</scope>
    <source>
        <strain evidence="2">GVMAG-M-3300023174-46</strain>
    </source>
</reference>
<name>A0A6C0DPQ4_9ZZZZ</name>
<keyword evidence="1" id="KW-1133">Transmembrane helix</keyword>
<protein>
    <submittedName>
        <fullName evidence="2">Uncharacterized protein</fullName>
    </submittedName>
</protein>
<evidence type="ECO:0000256" key="1">
    <source>
        <dbReference type="SAM" id="Phobius"/>
    </source>
</evidence>
<feature type="transmembrane region" description="Helical" evidence="1">
    <location>
        <begin position="53"/>
        <end position="77"/>
    </location>
</feature>
<accession>A0A6C0DPQ4</accession>
<evidence type="ECO:0000313" key="2">
    <source>
        <dbReference type="EMBL" id="QHT18302.1"/>
    </source>
</evidence>
<sequence>MIGSQGNTQITNWIEKIIDRLIHILQNDTVKKKIQIQIVEPFLNYILERCFPYVMLLCIIFGIFLILLISIFIFLVWNRKASG</sequence>
<dbReference type="EMBL" id="MN739654">
    <property type="protein sequence ID" value="QHT18302.1"/>
    <property type="molecule type" value="Genomic_DNA"/>
</dbReference>